<dbReference type="InterPro" id="IPR036812">
    <property type="entry name" value="NAD(P)_OxRdtase_dom_sf"/>
</dbReference>
<dbReference type="EMBL" id="SLWR01000009">
    <property type="protein sequence ID" value="TCO45158.1"/>
    <property type="molecule type" value="Genomic_DNA"/>
</dbReference>
<dbReference type="GO" id="GO:0005737">
    <property type="term" value="C:cytoplasm"/>
    <property type="evidence" value="ECO:0007669"/>
    <property type="project" value="TreeGrafter"/>
</dbReference>
<evidence type="ECO:0000313" key="3">
    <source>
        <dbReference type="EMBL" id="TCO45158.1"/>
    </source>
</evidence>
<dbReference type="PANTHER" id="PTHR43625:SF40">
    <property type="entry name" value="ALDO-KETO REDUCTASE YAKC [NADP(+)]"/>
    <property type="match status" value="1"/>
</dbReference>
<keyword evidence="4" id="KW-1185">Reference proteome</keyword>
<dbReference type="InterPro" id="IPR050791">
    <property type="entry name" value="Aldo-Keto_reductase"/>
</dbReference>
<protein>
    <submittedName>
        <fullName evidence="3">Aryl-alcohol dehydrogenase-like predicted oxidoreductase</fullName>
    </submittedName>
</protein>
<accession>A0A4R2IMI9</accession>
<gene>
    <name evidence="3" type="ORF">EV646_109333</name>
</gene>
<dbReference type="PANTHER" id="PTHR43625">
    <property type="entry name" value="AFLATOXIN B1 ALDEHYDE REDUCTASE"/>
    <property type="match status" value="1"/>
</dbReference>
<dbReference type="SUPFAM" id="SSF51430">
    <property type="entry name" value="NAD(P)-linked oxidoreductase"/>
    <property type="match status" value="1"/>
</dbReference>
<keyword evidence="1" id="KW-0560">Oxidoreductase</keyword>
<dbReference type="Pfam" id="PF00248">
    <property type="entry name" value="Aldo_ket_red"/>
    <property type="match status" value="1"/>
</dbReference>
<sequence length="326" mass="35097">MKLGNEGAEVSRLGLGCMGMSYAYGATDDTESIATLHRALDLGITFLDTADMYGFGANEELVGRGIADRRDEVFLATKFGITGDPRNPAVRGVNGSPEYVRSSIDGSLSRLGLDHVDLYYQHRMDPAVPVEETVGAMASLVEAGKVKYLGLSEASADTIRRAHAVHPITAVQTEWSVFSRDIEDEVLPTCRELGIGIVPYSPLGRGMLTGAGPRVSELAADDYRRTLPRFSAENEEANLALVEEIRSVAARYDATPGQVALAWVLAQGNDVAPIPGTKRRKYLEENARAVDLVLSAEDVEALSKLTPVGTRYPDMNWVAGKTAPLG</sequence>
<dbReference type="CDD" id="cd19076">
    <property type="entry name" value="AKR_AKR13A_13D"/>
    <property type="match status" value="1"/>
</dbReference>
<evidence type="ECO:0000259" key="2">
    <source>
        <dbReference type="Pfam" id="PF00248"/>
    </source>
</evidence>
<dbReference type="RefSeq" id="WP_132152970.1">
    <property type="nucleotide sequence ID" value="NZ_SLWR01000009.1"/>
</dbReference>
<feature type="domain" description="NADP-dependent oxidoreductase" evidence="2">
    <location>
        <begin position="12"/>
        <end position="305"/>
    </location>
</feature>
<dbReference type="OrthoDB" id="3664926at2"/>
<dbReference type="InterPro" id="IPR023210">
    <property type="entry name" value="NADP_OxRdtase_dom"/>
</dbReference>
<organism evidence="3 4">
    <name type="scientific">Kribbella antiqua</name>
    <dbReference type="NCBI Taxonomy" id="2512217"/>
    <lineage>
        <taxon>Bacteria</taxon>
        <taxon>Bacillati</taxon>
        <taxon>Actinomycetota</taxon>
        <taxon>Actinomycetes</taxon>
        <taxon>Propionibacteriales</taxon>
        <taxon>Kribbellaceae</taxon>
        <taxon>Kribbella</taxon>
    </lineage>
</organism>
<comment type="caution">
    <text evidence="3">The sequence shown here is derived from an EMBL/GenBank/DDBJ whole genome shotgun (WGS) entry which is preliminary data.</text>
</comment>
<proteinExistence type="predicted"/>
<dbReference type="Proteomes" id="UP000295573">
    <property type="component" value="Unassembled WGS sequence"/>
</dbReference>
<name>A0A4R2IMI9_9ACTN</name>
<reference evidence="3 4" key="1">
    <citation type="journal article" date="2015" name="Stand. Genomic Sci.">
        <title>Genomic Encyclopedia of Bacterial and Archaeal Type Strains, Phase III: the genomes of soil and plant-associated and newly described type strains.</title>
        <authorList>
            <person name="Whitman W.B."/>
            <person name="Woyke T."/>
            <person name="Klenk H.P."/>
            <person name="Zhou Y."/>
            <person name="Lilburn T.G."/>
            <person name="Beck B.J."/>
            <person name="De Vos P."/>
            <person name="Vandamme P."/>
            <person name="Eisen J.A."/>
            <person name="Garrity G."/>
            <person name="Hugenholtz P."/>
            <person name="Kyrpides N.C."/>
        </authorList>
    </citation>
    <scope>NUCLEOTIDE SEQUENCE [LARGE SCALE GENOMIC DNA]</scope>
    <source>
        <strain evidence="3 4">VKM Ac-2541</strain>
    </source>
</reference>
<evidence type="ECO:0000256" key="1">
    <source>
        <dbReference type="ARBA" id="ARBA00023002"/>
    </source>
</evidence>
<dbReference type="Gene3D" id="3.20.20.100">
    <property type="entry name" value="NADP-dependent oxidoreductase domain"/>
    <property type="match status" value="1"/>
</dbReference>
<dbReference type="AlphaFoldDB" id="A0A4R2IMI9"/>
<dbReference type="GO" id="GO:0016491">
    <property type="term" value="F:oxidoreductase activity"/>
    <property type="evidence" value="ECO:0007669"/>
    <property type="project" value="UniProtKB-KW"/>
</dbReference>
<evidence type="ECO:0000313" key="4">
    <source>
        <dbReference type="Proteomes" id="UP000295573"/>
    </source>
</evidence>